<accession>C5FXJ3</accession>
<dbReference type="OMA" id="QEWTMEF"/>
<feature type="region of interest" description="Disordered" evidence="1">
    <location>
        <begin position="141"/>
        <end position="161"/>
    </location>
</feature>
<dbReference type="eggNOG" id="ENOG502SSCH">
    <property type="taxonomic scope" value="Eukaryota"/>
</dbReference>
<evidence type="ECO:0000313" key="2">
    <source>
        <dbReference type="EMBL" id="EEQ35033.1"/>
    </source>
</evidence>
<evidence type="ECO:0000313" key="3">
    <source>
        <dbReference type="Proteomes" id="UP000002035"/>
    </source>
</evidence>
<proteinExistence type="predicted"/>
<dbReference type="RefSeq" id="XP_002844069.1">
    <property type="nucleotide sequence ID" value="XM_002844023.1"/>
</dbReference>
<protein>
    <submittedName>
        <fullName evidence="2">Uncharacterized protein</fullName>
    </submittedName>
</protein>
<dbReference type="Pfam" id="PF20174">
    <property type="entry name" value="DUF6540"/>
    <property type="match status" value="1"/>
</dbReference>
<dbReference type="HOGENOM" id="CLU_099931_0_0_1"/>
<dbReference type="AlphaFoldDB" id="C5FXJ3"/>
<dbReference type="STRING" id="554155.C5FXJ3"/>
<dbReference type="EMBL" id="DS995707">
    <property type="protein sequence ID" value="EEQ35033.1"/>
    <property type="molecule type" value="Genomic_DNA"/>
</dbReference>
<reference evidence="3" key="1">
    <citation type="journal article" date="2012" name="MBio">
        <title>Comparative genome analysis of Trichophyton rubrum and related dermatophytes reveals candidate genes involved in infection.</title>
        <authorList>
            <person name="Martinez D.A."/>
            <person name="Oliver B.G."/>
            <person name="Graeser Y."/>
            <person name="Goldberg J.M."/>
            <person name="Li W."/>
            <person name="Martinez-Rossi N.M."/>
            <person name="Monod M."/>
            <person name="Shelest E."/>
            <person name="Barton R.C."/>
            <person name="Birch E."/>
            <person name="Brakhage A.A."/>
            <person name="Chen Z."/>
            <person name="Gurr S.J."/>
            <person name="Heiman D."/>
            <person name="Heitman J."/>
            <person name="Kosti I."/>
            <person name="Rossi A."/>
            <person name="Saif S."/>
            <person name="Samalova M."/>
            <person name="Saunders C.W."/>
            <person name="Shea T."/>
            <person name="Summerbell R.C."/>
            <person name="Xu J."/>
            <person name="Young S."/>
            <person name="Zeng Q."/>
            <person name="Birren B.W."/>
            <person name="Cuomo C.A."/>
            <person name="White T.C."/>
        </authorList>
    </citation>
    <scope>NUCLEOTIDE SEQUENCE [LARGE SCALE GENOMIC DNA]</scope>
    <source>
        <strain evidence="3">ATCC MYA-4605 / CBS 113480</strain>
    </source>
</reference>
<name>C5FXJ3_ARTOC</name>
<evidence type="ECO:0000256" key="1">
    <source>
        <dbReference type="SAM" id="MobiDB-lite"/>
    </source>
</evidence>
<dbReference type="OrthoDB" id="4168525at2759"/>
<dbReference type="VEuPathDB" id="FungiDB:MCYG_07852"/>
<dbReference type="Proteomes" id="UP000002035">
    <property type="component" value="Unassembled WGS sequence"/>
</dbReference>
<sequence>MAPRNIALIAFRNAATQRAHFAIFIPSATDQDTGTLIHVVGAPMAGYQLAFKRNYSIVSTNQQYTRHEIGQMTLDSTPKGAVEIAASQIRPPGINENFPAPVNDTTNKRCQEWTMEYVRHLVQLQYLDAGAIQIVQSKRNPPTHGIGLQPIGRGRGLGRDA</sequence>
<keyword evidence="3" id="KW-1185">Reference proteome</keyword>
<dbReference type="GeneID" id="9230417"/>
<gene>
    <name evidence="2" type="ORF">MCYG_07852</name>
</gene>
<organism evidence="2 3">
    <name type="scientific">Arthroderma otae (strain ATCC MYA-4605 / CBS 113480)</name>
    <name type="common">Microsporum canis</name>
    <dbReference type="NCBI Taxonomy" id="554155"/>
    <lineage>
        <taxon>Eukaryota</taxon>
        <taxon>Fungi</taxon>
        <taxon>Dikarya</taxon>
        <taxon>Ascomycota</taxon>
        <taxon>Pezizomycotina</taxon>
        <taxon>Eurotiomycetes</taxon>
        <taxon>Eurotiomycetidae</taxon>
        <taxon>Onygenales</taxon>
        <taxon>Arthrodermataceae</taxon>
        <taxon>Microsporum</taxon>
    </lineage>
</organism>
<dbReference type="InterPro" id="IPR046670">
    <property type="entry name" value="DUF6540"/>
</dbReference>